<dbReference type="InterPro" id="IPR027383">
    <property type="entry name" value="Znf_put"/>
</dbReference>
<evidence type="ECO:0000259" key="1">
    <source>
        <dbReference type="Pfam" id="PF13490"/>
    </source>
</evidence>
<keyword evidence="3" id="KW-1185">Reference proteome</keyword>
<evidence type="ECO:0000313" key="3">
    <source>
        <dbReference type="Proteomes" id="UP000029914"/>
    </source>
</evidence>
<protein>
    <submittedName>
        <fullName evidence="2">Antirepressor</fullName>
    </submittedName>
</protein>
<dbReference type="EMBL" id="CP006764">
    <property type="protein sequence ID" value="AIT60460.1"/>
    <property type="molecule type" value="Genomic_DNA"/>
</dbReference>
<gene>
    <name evidence="2" type="ORF">CDOO_03725</name>
</gene>
<evidence type="ECO:0000313" key="2">
    <source>
        <dbReference type="EMBL" id="AIT60460.1"/>
    </source>
</evidence>
<dbReference type="Pfam" id="PF13490">
    <property type="entry name" value="zf-HC2"/>
    <property type="match status" value="1"/>
</dbReference>
<dbReference type="RefSeq" id="WP_018021116.1">
    <property type="nucleotide sequence ID" value="NZ_AQUX01000002.1"/>
</dbReference>
<name>A0A097IEC3_9CORY</name>
<dbReference type="STRING" id="558173.CDOO_03725"/>
<dbReference type="AlphaFoldDB" id="A0A097IEC3"/>
<sequence>MDSQPCRCSAEEVQALLCEYLDSGTSEARSREIREQIAACPECLQRLRNEREVRTIIQTCCQTESAPGYLRERITTQIRISRRG</sequence>
<dbReference type="Proteomes" id="UP000029914">
    <property type="component" value="Chromosome"/>
</dbReference>
<proteinExistence type="predicted"/>
<dbReference type="OrthoDB" id="4410600at2"/>
<dbReference type="HOGENOM" id="CLU_155928_4_0_11"/>
<accession>A0A097IEC3</accession>
<organism evidence="2 3">
    <name type="scientific">Corynebacterium doosanense CAU 212 = DSM 45436</name>
    <dbReference type="NCBI Taxonomy" id="558173"/>
    <lineage>
        <taxon>Bacteria</taxon>
        <taxon>Bacillati</taxon>
        <taxon>Actinomycetota</taxon>
        <taxon>Actinomycetes</taxon>
        <taxon>Mycobacteriales</taxon>
        <taxon>Corynebacteriaceae</taxon>
        <taxon>Corynebacterium</taxon>
    </lineage>
</organism>
<dbReference type="KEGG" id="cdo:CDOO_03725"/>
<reference evidence="2 3" key="1">
    <citation type="submission" date="2013-09" db="EMBL/GenBank/DDBJ databases">
        <title>Complete genome sequence of Corynebacterium doosanense CAU 212(T) (=DSM 45436(T)), isolated from activated sludge.</title>
        <authorList>
            <person name="Schaffert L."/>
            <person name="Albersmeier A."/>
            <person name="Kalinowski J."/>
            <person name="Ruckert C."/>
        </authorList>
    </citation>
    <scope>NUCLEOTIDE SEQUENCE [LARGE SCALE GENOMIC DNA]</scope>
    <source>
        <strain evidence="2 3">CAU 212</strain>
    </source>
</reference>
<feature type="domain" description="Putative zinc-finger" evidence="1">
    <location>
        <begin position="11"/>
        <end position="43"/>
    </location>
</feature>